<name>A0A1U7HS14_9CHRO</name>
<organism evidence="1 2">
    <name type="scientific">Chroogloeocystis siderophila 5.2 s.c.1</name>
    <dbReference type="NCBI Taxonomy" id="247279"/>
    <lineage>
        <taxon>Bacteria</taxon>
        <taxon>Bacillati</taxon>
        <taxon>Cyanobacteriota</taxon>
        <taxon>Cyanophyceae</taxon>
        <taxon>Oscillatoriophycideae</taxon>
        <taxon>Chroococcales</taxon>
        <taxon>Chroococcaceae</taxon>
        <taxon>Chroogloeocystis</taxon>
    </lineage>
</organism>
<reference evidence="1 2" key="1">
    <citation type="submission" date="2016-11" db="EMBL/GenBank/DDBJ databases">
        <title>Draft Genome Sequences of Nine Cyanobacterial Strains from Diverse Habitats.</title>
        <authorList>
            <person name="Zhu T."/>
            <person name="Hou S."/>
            <person name="Lu X."/>
            <person name="Hess W.R."/>
        </authorList>
    </citation>
    <scope>NUCLEOTIDE SEQUENCE [LARGE SCALE GENOMIC DNA]</scope>
    <source>
        <strain evidence="1 2">5.2 s.c.1</strain>
    </source>
</reference>
<accession>A0A1U7HS14</accession>
<dbReference type="EMBL" id="MRCC01000008">
    <property type="protein sequence ID" value="OKH26324.1"/>
    <property type="molecule type" value="Genomic_DNA"/>
</dbReference>
<gene>
    <name evidence="1" type="ORF">NIES1031_11175</name>
</gene>
<keyword evidence="2" id="KW-1185">Reference proteome</keyword>
<dbReference type="Proteomes" id="UP000185984">
    <property type="component" value="Unassembled WGS sequence"/>
</dbReference>
<dbReference type="STRING" id="247279.NIES1031_11175"/>
<evidence type="ECO:0000313" key="2">
    <source>
        <dbReference type="Proteomes" id="UP000185984"/>
    </source>
</evidence>
<proteinExistence type="predicted"/>
<comment type="caution">
    <text evidence="1">The sequence shown here is derived from an EMBL/GenBank/DDBJ whole genome shotgun (WGS) entry which is preliminary data.</text>
</comment>
<dbReference type="AlphaFoldDB" id="A0A1U7HS14"/>
<sequence>MVNSAQNSNQSAEVLLTAAEQDLIEQMQSELISLTRVTPNETMDWQQFPFGTNWSSTWEGEIYRNLW</sequence>
<evidence type="ECO:0000313" key="1">
    <source>
        <dbReference type="EMBL" id="OKH26324.1"/>
    </source>
</evidence>
<protein>
    <submittedName>
        <fullName evidence="1">Uncharacterized protein</fullName>
    </submittedName>
</protein>